<dbReference type="RefSeq" id="WP_066339098.1">
    <property type="nucleotide sequence ID" value="NZ_JAXOJX010000021.1"/>
</dbReference>
<protein>
    <submittedName>
        <fullName evidence="2">PilZ domain-containing protein</fullName>
    </submittedName>
</protein>
<gene>
    <name evidence="2" type="ORF">SM757_13875</name>
</gene>
<keyword evidence="3" id="KW-1185">Reference proteome</keyword>
<evidence type="ECO:0000313" key="3">
    <source>
        <dbReference type="Proteomes" id="UP001293718"/>
    </source>
</evidence>
<dbReference type="InterPro" id="IPR009875">
    <property type="entry name" value="PilZ_domain"/>
</dbReference>
<sequence>MSTPSAFEDAVRRGARLRRHEREYFASTVQLLTPGRRIVEARTLDISLGGLKLVLPANLAMGSRCGLRLVIPVVPFGACTLVAEAEVASIVFSGRENGFLAGLRFTTLTQAPLAALQAYLRERCAHRAYRVRARQLADSAGSAVPLALPFAQDSAGKPS</sequence>
<comment type="caution">
    <text evidence="2">The sequence shown here is derived from an EMBL/GenBank/DDBJ whole genome shotgun (WGS) entry which is preliminary data.</text>
</comment>
<name>A0ABU5IEV4_9BURK</name>
<reference evidence="2 3" key="1">
    <citation type="submission" date="2023-11" db="EMBL/GenBank/DDBJ databases">
        <title>Draft genome of Azohydromonas lata strain H1 (DSM1123), a polyhydroxyalkanoate producer.</title>
        <authorList>
            <person name="Traversa D."/>
            <person name="D'Addabbo P."/>
            <person name="Pazzani C."/>
            <person name="Manzari C."/>
            <person name="Chiara M."/>
            <person name="Scrascia M."/>
        </authorList>
    </citation>
    <scope>NUCLEOTIDE SEQUENCE [LARGE SCALE GENOMIC DNA]</scope>
    <source>
        <strain evidence="2 3">H1</strain>
    </source>
</reference>
<evidence type="ECO:0000313" key="2">
    <source>
        <dbReference type="EMBL" id="MDZ5457664.1"/>
    </source>
</evidence>
<dbReference type="Pfam" id="PF07238">
    <property type="entry name" value="PilZ"/>
    <property type="match status" value="1"/>
</dbReference>
<dbReference type="Proteomes" id="UP001293718">
    <property type="component" value="Unassembled WGS sequence"/>
</dbReference>
<proteinExistence type="predicted"/>
<feature type="domain" description="PilZ" evidence="1">
    <location>
        <begin position="17"/>
        <end position="121"/>
    </location>
</feature>
<organism evidence="2 3">
    <name type="scientific">Azohydromonas lata</name>
    <dbReference type="NCBI Taxonomy" id="45677"/>
    <lineage>
        <taxon>Bacteria</taxon>
        <taxon>Pseudomonadati</taxon>
        <taxon>Pseudomonadota</taxon>
        <taxon>Betaproteobacteria</taxon>
        <taxon>Burkholderiales</taxon>
        <taxon>Sphaerotilaceae</taxon>
        <taxon>Azohydromonas</taxon>
    </lineage>
</organism>
<dbReference type="EMBL" id="JAXOJX010000021">
    <property type="protein sequence ID" value="MDZ5457664.1"/>
    <property type="molecule type" value="Genomic_DNA"/>
</dbReference>
<accession>A0ABU5IEV4</accession>
<dbReference type="SUPFAM" id="SSF141371">
    <property type="entry name" value="PilZ domain-like"/>
    <property type="match status" value="1"/>
</dbReference>
<dbReference type="Gene3D" id="2.40.10.220">
    <property type="entry name" value="predicted glycosyltransferase like domains"/>
    <property type="match status" value="1"/>
</dbReference>
<evidence type="ECO:0000259" key="1">
    <source>
        <dbReference type="Pfam" id="PF07238"/>
    </source>
</evidence>